<evidence type="ECO:0000313" key="3">
    <source>
        <dbReference type="Proteomes" id="UP000008021"/>
    </source>
</evidence>
<keyword evidence="1" id="KW-1133">Transmembrane helix</keyword>
<keyword evidence="3" id="KW-1185">Reference proteome</keyword>
<keyword evidence="1" id="KW-0472">Membrane</keyword>
<reference evidence="2" key="2">
    <citation type="submission" date="2018-05" db="EMBL/GenBank/DDBJ databases">
        <title>OmerRS3 (Oryza meridionalis Reference Sequence Version 3).</title>
        <authorList>
            <person name="Zhang J."/>
            <person name="Kudrna D."/>
            <person name="Lee S."/>
            <person name="Talag J."/>
            <person name="Welchert J."/>
            <person name="Wing R.A."/>
        </authorList>
    </citation>
    <scope>NUCLEOTIDE SEQUENCE [LARGE SCALE GENOMIC DNA]</scope>
    <source>
        <strain evidence="2">cv. OR44</strain>
    </source>
</reference>
<sequence length="106" mass="11541">MPAATGSDVKSQAISGQIQAYSYLMTLPHGIIIGLDVLMISNSATFLAPIGQAGLKWFYVIYGVHVHGWFIYLFTDFVTGGNVALSHYLTFRITPHGSRHLELAGT</sequence>
<dbReference type="AlphaFoldDB" id="A0A0E0C1G9"/>
<feature type="transmembrane region" description="Helical" evidence="1">
    <location>
        <begin position="31"/>
        <end position="50"/>
    </location>
</feature>
<dbReference type="HOGENOM" id="CLU_148966_0_0_1"/>
<evidence type="ECO:0000256" key="1">
    <source>
        <dbReference type="SAM" id="Phobius"/>
    </source>
</evidence>
<keyword evidence="1" id="KW-0812">Transmembrane</keyword>
<reference evidence="2" key="1">
    <citation type="submission" date="2015-04" db="UniProtKB">
        <authorList>
            <consortium name="EnsemblPlants"/>
        </authorList>
    </citation>
    <scope>IDENTIFICATION</scope>
</reference>
<name>A0A0E0C1G9_9ORYZ</name>
<dbReference type="Proteomes" id="UP000008021">
    <property type="component" value="Chromosome 1"/>
</dbReference>
<proteinExistence type="predicted"/>
<organism evidence="2">
    <name type="scientific">Oryza meridionalis</name>
    <dbReference type="NCBI Taxonomy" id="40149"/>
    <lineage>
        <taxon>Eukaryota</taxon>
        <taxon>Viridiplantae</taxon>
        <taxon>Streptophyta</taxon>
        <taxon>Embryophyta</taxon>
        <taxon>Tracheophyta</taxon>
        <taxon>Spermatophyta</taxon>
        <taxon>Magnoliopsida</taxon>
        <taxon>Liliopsida</taxon>
        <taxon>Poales</taxon>
        <taxon>Poaceae</taxon>
        <taxon>BOP clade</taxon>
        <taxon>Oryzoideae</taxon>
        <taxon>Oryzeae</taxon>
        <taxon>Oryzinae</taxon>
        <taxon>Oryza</taxon>
    </lineage>
</organism>
<feature type="transmembrane region" description="Helical" evidence="1">
    <location>
        <begin position="57"/>
        <end position="75"/>
    </location>
</feature>
<protein>
    <submittedName>
        <fullName evidence="2">Uncharacterized protein</fullName>
    </submittedName>
</protein>
<evidence type="ECO:0000313" key="2">
    <source>
        <dbReference type="EnsemblPlants" id="OMERI01G13000.1"/>
    </source>
</evidence>
<accession>A0A0E0C1G9</accession>
<dbReference type="Gramene" id="OMERI01G13000.1">
    <property type="protein sequence ID" value="OMERI01G13000.1"/>
    <property type="gene ID" value="OMERI01G13000"/>
</dbReference>
<dbReference type="EnsemblPlants" id="OMERI01G13000.1">
    <property type="protein sequence ID" value="OMERI01G13000.1"/>
    <property type="gene ID" value="OMERI01G13000"/>
</dbReference>